<evidence type="ECO:0000313" key="2">
    <source>
        <dbReference type="Proteomes" id="UP001457282"/>
    </source>
</evidence>
<proteinExistence type="predicted"/>
<dbReference type="EMBL" id="JBEDUW010000003">
    <property type="protein sequence ID" value="KAK9940231.1"/>
    <property type="molecule type" value="Genomic_DNA"/>
</dbReference>
<evidence type="ECO:0000313" key="1">
    <source>
        <dbReference type="EMBL" id="KAK9940231.1"/>
    </source>
</evidence>
<dbReference type="AlphaFoldDB" id="A0AAW1XTB2"/>
<name>A0AAW1XTB2_RUBAR</name>
<protein>
    <submittedName>
        <fullName evidence="1">Uncharacterized protein</fullName>
    </submittedName>
</protein>
<reference evidence="1 2" key="1">
    <citation type="journal article" date="2023" name="G3 (Bethesda)">
        <title>A chromosome-length genome assembly and annotation of blackberry (Rubus argutus, cv. 'Hillquist').</title>
        <authorList>
            <person name="Bruna T."/>
            <person name="Aryal R."/>
            <person name="Dudchenko O."/>
            <person name="Sargent D.J."/>
            <person name="Mead D."/>
            <person name="Buti M."/>
            <person name="Cavallini A."/>
            <person name="Hytonen T."/>
            <person name="Andres J."/>
            <person name="Pham M."/>
            <person name="Weisz D."/>
            <person name="Mascagni F."/>
            <person name="Usai G."/>
            <person name="Natali L."/>
            <person name="Bassil N."/>
            <person name="Fernandez G.E."/>
            <person name="Lomsadze A."/>
            <person name="Armour M."/>
            <person name="Olukolu B."/>
            <person name="Poorten T."/>
            <person name="Britton C."/>
            <person name="Davik J."/>
            <person name="Ashrafi H."/>
            <person name="Aiden E.L."/>
            <person name="Borodovsky M."/>
            <person name="Worthington M."/>
        </authorList>
    </citation>
    <scope>NUCLEOTIDE SEQUENCE [LARGE SCALE GENOMIC DNA]</scope>
    <source>
        <strain evidence="1">PI 553951</strain>
    </source>
</reference>
<gene>
    <name evidence="1" type="ORF">M0R45_016901</name>
</gene>
<keyword evidence="2" id="KW-1185">Reference proteome</keyword>
<accession>A0AAW1XTB2</accession>
<dbReference type="Proteomes" id="UP001457282">
    <property type="component" value="Unassembled WGS sequence"/>
</dbReference>
<comment type="caution">
    <text evidence="1">The sequence shown here is derived from an EMBL/GenBank/DDBJ whole genome shotgun (WGS) entry which is preliminary data.</text>
</comment>
<sequence>MLGTLAACVNLTEALRGPSPELTISYMHVHQFNIARAISSTVDPSRRRSSLPPQYSPDAAAPLLSCRTQPSQAVSCSARARAPLAVLPATPRATVPGVASAQTRA</sequence>
<organism evidence="1 2">
    <name type="scientific">Rubus argutus</name>
    <name type="common">Southern blackberry</name>
    <dbReference type="NCBI Taxonomy" id="59490"/>
    <lineage>
        <taxon>Eukaryota</taxon>
        <taxon>Viridiplantae</taxon>
        <taxon>Streptophyta</taxon>
        <taxon>Embryophyta</taxon>
        <taxon>Tracheophyta</taxon>
        <taxon>Spermatophyta</taxon>
        <taxon>Magnoliopsida</taxon>
        <taxon>eudicotyledons</taxon>
        <taxon>Gunneridae</taxon>
        <taxon>Pentapetalae</taxon>
        <taxon>rosids</taxon>
        <taxon>fabids</taxon>
        <taxon>Rosales</taxon>
        <taxon>Rosaceae</taxon>
        <taxon>Rosoideae</taxon>
        <taxon>Rosoideae incertae sedis</taxon>
        <taxon>Rubus</taxon>
    </lineage>
</organism>